<organism evidence="1 2">
    <name type="scientific">Pseudophaeobacter arcticus</name>
    <dbReference type="NCBI Taxonomy" id="385492"/>
    <lineage>
        <taxon>Bacteria</taxon>
        <taxon>Pseudomonadati</taxon>
        <taxon>Pseudomonadota</taxon>
        <taxon>Alphaproteobacteria</taxon>
        <taxon>Rhodobacterales</taxon>
        <taxon>Paracoccaceae</taxon>
        <taxon>Pseudophaeobacter</taxon>
    </lineage>
</organism>
<dbReference type="EMBL" id="BAABWU010000004">
    <property type="protein sequence ID" value="GAA6196166.1"/>
    <property type="molecule type" value="Genomic_DNA"/>
</dbReference>
<gene>
    <name evidence="1" type="ORF">NBRC116598_16100</name>
</gene>
<dbReference type="RefSeq" id="WP_353398700.1">
    <property type="nucleotide sequence ID" value="NZ_BAABWU010000004.1"/>
</dbReference>
<accession>A0ABQ0AJW6</accession>
<dbReference type="InterPro" id="IPR010982">
    <property type="entry name" value="Lambda_DNA-bd_dom_sf"/>
</dbReference>
<comment type="caution">
    <text evidence="1">The sequence shown here is derived from an EMBL/GenBank/DDBJ whole genome shotgun (WGS) entry which is preliminary data.</text>
</comment>
<reference evidence="1 2" key="1">
    <citation type="submission" date="2024-04" db="EMBL/GenBank/DDBJ databases">
        <title>Draft genome sequence of Pseudophaeobacter arcticus NBRC 116598.</title>
        <authorList>
            <person name="Miyakawa T."/>
            <person name="Kusuya Y."/>
            <person name="Miura T."/>
        </authorList>
    </citation>
    <scope>NUCLEOTIDE SEQUENCE [LARGE SCALE GENOMIC DNA]</scope>
    <source>
        <strain evidence="1 2">SU-CL00105</strain>
    </source>
</reference>
<dbReference type="Proteomes" id="UP001441944">
    <property type="component" value="Unassembled WGS sequence"/>
</dbReference>
<evidence type="ECO:0000313" key="1">
    <source>
        <dbReference type="EMBL" id="GAA6196166.1"/>
    </source>
</evidence>
<sequence>MNYLETERACRRGDTTAEAIHQRLVATRLMTGLSQKELAANAGIKYTTFRSQEQSGAPSVQLMSYFLSAFSVDFNFILGGDPARLPADVLQEILKHLG</sequence>
<dbReference type="SUPFAM" id="SSF47413">
    <property type="entry name" value="lambda repressor-like DNA-binding domains"/>
    <property type="match status" value="1"/>
</dbReference>
<keyword evidence="2" id="KW-1185">Reference proteome</keyword>
<evidence type="ECO:0000313" key="2">
    <source>
        <dbReference type="Proteomes" id="UP001441944"/>
    </source>
</evidence>
<proteinExistence type="predicted"/>
<dbReference type="Gene3D" id="1.10.260.40">
    <property type="entry name" value="lambda repressor-like DNA-binding domains"/>
    <property type="match status" value="1"/>
</dbReference>
<name>A0ABQ0AJW6_9RHOB</name>
<protein>
    <submittedName>
        <fullName evidence="1">Uncharacterized protein</fullName>
    </submittedName>
</protein>